<feature type="compositionally biased region" description="Basic residues" evidence="6">
    <location>
        <begin position="14"/>
        <end position="25"/>
    </location>
</feature>
<dbReference type="SMART" id="SM00066">
    <property type="entry name" value="GAL4"/>
    <property type="match status" value="1"/>
</dbReference>
<dbReference type="InterPro" id="IPR050987">
    <property type="entry name" value="AtrR-like"/>
</dbReference>
<dbReference type="Pfam" id="PF00172">
    <property type="entry name" value="Zn_clus"/>
    <property type="match status" value="1"/>
</dbReference>
<evidence type="ECO:0000256" key="3">
    <source>
        <dbReference type="ARBA" id="ARBA00023125"/>
    </source>
</evidence>
<dbReference type="InterPro" id="IPR007219">
    <property type="entry name" value="XnlR_reg_dom"/>
</dbReference>
<dbReference type="InterPro" id="IPR001138">
    <property type="entry name" value="Zn2Cys6_DnaBD"/>
</dbReference>
<evidence type="ECO:0000256" key="2">
    <source>
        <dbReference type="ARBA" id="ARBA00023015"/>
    </source>
</evidence>
<name>A0A9W9W7F6_9EURO</name>
<dbReference type="GO" id="GO:0008270">
    <property type="term" value="F:zinc ion binding"/>
    <property type="evidence" value="ECO:0007669"/>
    <property type="project" value="InterPro"/>
</dbReference>
<dbReference type="CDD" id="cd00067">
    <property type="entry name" value="GAL4"/>
    <property type="match status" value="1"/>
</dbReference>
<dbReference type="GO" id="GO:0000981">
    <property type="term" value="F:DNA-binding transcription factor activity, RNA polymerase II-specific"/>
    <property type="evidence" value="ECO:0007669"/>
    <property type="project" value="InterPro"/>
</dbReference>
<evidence type="ECO:0000313" key="8">
    <source>
        <dbReference type="EMBL" id="KAJ5407724.1"/>
    </source>
</evidence>
<reference evidence="8" key="2">
    <citation type="journal article" date="2023" name="IMA Fungus">
        <title>Comparative genomic study of the Penicillium genus elucidates a diverse pangenome and 15 lateral gene transfer events.</title>
        <authorList>
            <person name="Petersen C."/>
            <person name="Sorensen T."/>
            <person name="Nielsen M.R."/>
            <person name="Sondergaard T.E."/>
            <person name="Sorensen J.L."/>
            <person name="Fitzpatrick D.A."/>
            <person name="Frisvad J.C."/>
            <person name="Nielsen K.L."/>
        </authorList>
    </citation>
    <scope>NUCLEOTIDE SEQUENCE</scope>
    <source>
        <strain evidence="8">IBT 29677</strain>
    </source>
</reference>
<keyword evidence="2" id="KW-0805">Transcription regulation</keyword>
<dbReference type="CDD" id="cd12148">
    <property type="entry name" value="fungal_TF_MHR"/>
    <property type="match status" value="1"/>
</dbReference>
<dbReference type="SMART" id="SM00906">
    <property type="entry name" value="Fungal_trans"/>
    <property type="match status" value="1"/>
</dbReference>
<dbReference type="GeneID" id="81365224"/>
<comment type="caution">
    <text evidence="8">The sequence shown here is derived from an EMBL/GenBank/DDBJ whole genome shotgun (WGS) entry which is preliminary data.</text>
</comment>
<proteinExistence type="predicted"/>
<reference evidence="8" key="1">
    <citation type="submission" date="2022-12" db="EMBL/GenBank/DDBJ databases">
        <authorList>
            <person name="Petersen C."/>
        </authorList>
    </citation>
    <scope>NUCLEOTIDE SEQUENCE</scope>
    <source>
        <strain evidence="8">IBT 29677</strain>
    </source>
</reference>
<feature type="region of interest" description="Disordered" evidence="6">
    <location>
        <begin position="1"/>
        <end position="25"/>
    </location>
</feature>
<sequence>MSQEIREELEERGVKRKRDANKRRASLACETCRKQKEKCEGGPPCWRCERLGRPCHFQPQPPSKKAICTVQTACTPQGLNDSSRRLENLEKIARHFLGDVPLDGESLAQIAAKCTTKSGAEGAWDVNESFDVQFVSRDVAFYSGEFSHWNFAERLRRSMSDQRDTIEPTVKEYWRPTHLQSSIRVVTESLSELPPQPIAEFLINVFFKYGEVNNFWLQRDWVEDKMRICYDPNSEYRTNDIPWVCSFFAVLAIGTQMAHMEEDKLKPDLDAMNDYSACSEDSVGLVFYRIACRLIPDVILAASQESAQAFLLLAAYGLPVSTGGLSYTYFGLALKMAIQNGMHRKCSEVECDGRTIEFRNRLFWSIYTLERRTSIMHGRPVSIARSEISADLPITHPAFISPNYSNLMAFINVVFWTSEVSETLTLLKKCPKRLIPDYSDRLMRLRSSIKQWWDSSSTNLECKDLSPRGPLFRQNCHLKMCYMLIHIYMGRPFIFESKERGRHSGAGSSSTRSPSLWSGLVEDCVESALEILDTLQLLADNIGLCRASYTEFSSCRAALLVILAESLNVGKSPKLREGLNRGMVLIRQMIGGTASESETSYIEAIEVAIRNLSSKEDEITSTDVSTEQTSSSAYARFKDWTQSMKKDRGPGSHVELSSFSPKFNISPGSDESVFHNDMHDIGDFFNPDWSVCDVVLDPGSLEHELPAFNIP</sequence>
<dbReference type="RefSeq" id="XP_056492039.1">
    <property type="nucleotide sequence ID" value="XM_056626244.1"/>
</dbReference>
<dbReference type="EMBL" id="JAPZBU010000004">
    <property type="protein sequence ID" value="KAJ5407724.1"/>
    <property type="molecule type" value="Genomic_DNA"/>
</dbReference>
<dbReference type="Proteomes" id="UP001147747">
    <property type="component" value="Unassembled WGS sequence"/>
</dbReference>
<keyword evidence="5" id="KW-0539">Nucleus</keyword>
<accession>A0A9W9W7F6</accession>
<dbReference type="PROSITE" id="PS50048">
    <property type="entry name" value="ZN2_CY6_FUNGAL_2"/>
    <property type="match status" value="1"/>
</dbReference>
<keyword evidence="4" id="KW-0804">Transcription</keyword>
<dbReference type="SUPFAM" id="SSF57701">
    <property type="entry name" value="Zn2/Cys6 DNA-binding domain"/>
    <property type="match status" value="1"/>
</dbReference>
<dbReference type="PROSITE" id="PS00463">
    <property type="entry name" value="ZN2_CY6_FUNGAL_1"/>
    <property type="match status" value="1"/>
</dbReference>
<feature type="domain" description="Zn(2)-C6 fungal-type" evidence="7">
    <location>
        <begin position="28"/>
        <end position="57"/>
    </location>
</feature>
<dbReference type="Gene3D" id="4.10.240.10">
    <property type="entry name" value="Zn(2)-C6 fungal-type DNA-binding domain"/>
    <property type="match status" value="1"/>
</dbReference>
<dbReference type="OrthoDB" id="3266505at2759"/>
<dbReference type="Pfam" id="PF04082">
    <property type="entry name" value="Fungal_trans"/>
    <property type="match status" value="1"/>
</dbReference>
<gene>
    <name evidence="8" type="ORF">N7509_001607</name>
</gene>
<evidence type="ECO:0000259" key="7">
    <source>
        <dbReference type="PROSITE" id="PS50048"/>
    </source>
</evidence>
<evidence type="ECO:0000313" key="9">
    <source>
        <dbReference type="Proteomes" id="UP001147747"/>
    </source>
</evidence>
<evidence type="ECO:0000256" key="5">
    <source>
        <dbReference type="ARBA" id="ARBA00023242"/>
    </source>
</evidence>
<dbReference type="GO" id="GO:0003677">
    <property type="term" value="F:DNA binding"/>
    <property type="evidence" value="ECO:0007669"/>
    <property type="project" value="UniProtKB-KW"/>
</dbReference>
<keyword evidence="1" id="KW-0479">Metal-binding</keyword>
<evidence type="ECO:0000256" key="1">
    <source>
        <dbReference type="ARBA" id="ARBA00022723"/>
    </source>
</evidence>
<keyword evidence="9" id="KW-1185">Reference proteome</keyword>
<dbReference type="AlphaFoldDB" id="A0A9W9W7F6"/>
<keyword evidence="3" id="KW-0238">DNA-binding</keyword>
<dbReference type="InterPro" id="IPR036864">
    <property type="entry name" value="Zn2-C6_fun-type_DNA-bd_sf"/>
</dbReference>
<evidence type="ECO:0000256" key="4">
    <source>
        <dbReference type="ARBA" id="ARBA00023163"/>
    </source>
</evidence>
<dbReference type="PANTHER" id="PTHR46910:SF15">
    <property type="entry name" value="PRNA PROTEIN"/>
    <property type="match status" value="1"/>
</dbReference>
<evidence type="ECO:0000256" key="6">
    <source>
        <dbReference type="SAM" id="MobiDB-lite"/>
    </source>
</evidence>
<organism evidence="8 9">
    <name type="scientific">Penicillium cosmopolitanum</name>
    <dbReference type="NCBI Taxonomy" id="1131564"/>
    <lineage>
        <taxon>Eukaryota</taxon>
        <taxon>Fungi</taxon>
        <taxon>Dikarya</taxon>
        <taxon>Ascomycota</taxon>
        <taxon>Pezizomycotina</taxon>
        <taxon>Eurotiomycetes</taxon>
        <taxon>Eurotiomycetidae</taxon>
        <taxon>Eurotiales</taxon>
        <taxon>Aspergillaceae</taxon>
        <taxon>Penicillium</taxon>
    </lineage>
</organism>
<protein>
    <recommendedName>
        <fullName evidence="7">Zn(2)-C6 fungal-type domain-containing protein</fullName>
    </recommendedName>
</protein>
<dbReference type="PANTHER" id="PTHR46910">
    <property type="entry name" value="TRANSCRIPTION FACTOR PDR1"/>
    <property type="match status" value="1"/>
</dbReference>
<feature type="compositionally biased region" description="Basic and acidic residues" evidence="6">
    <location>
        <begin position="1"/>
        <end position="13"/>
    </location>
</feature>
<dbReference type="GO" id="GO:0006351">
    <property type="term" value="P:DNA-templated transcription"/>
    <property type="evidence" value="ECO:0007669"/>
    <property type="project" value="InterPro"/>
</dbReference>